<comment type="caution">
    <text evidence="1">The sequence shown here is derived from an EMBL/GenBank/DDBJ whole genome shotgun (WGS) entry which is preliminary data.</text>
</comment>
<dbReference type="OrthoDB" id="685425at2759"/>
<accession>A0A3L6TJG2</accession>
<organism evidence="1 2">
    <name type="scientific">Panicum miliaceum</name>
    <name type="common">Proso millet</name>
    <name type="synonym">Broomcorn millet</name>
    <dbReference type="NCBI Taxonomy" id="4540"/>
    <lineage>
        <taxon>Eukaryota</taxon>
        <taxon>Viridiplantae</taxon>
        <taxon>Streptophyta</taxon>
        <taxon>Embryophyta</taxon>
        <taxon>Tracheophyta</taxon>
        <taxon>Spermatophyta</taxon>
        <taxon>Magnoliopsida</taxon>
        <taxon>Liliopsida</taxon>
        <taxon>Poales</taxon>
        <taxon>Poaceae</taxon>
        <taxon>PACMAD clade</taxon>
        <taxon>Panicoideae</taxon>
        <taxon>Panicodae</taxon>
        <taxon>Paniceae</taxon>
        <taxon>Panicinae</taxon>
        <taxon>Panicum</taxon>
        <taxon>Panicum sect. Panicum</taxon>
    </lineage>
</organism>
<dbReference type="Proteomes" id="UP000275267">
    <property type="component" value="Unassembled WGS sequence"/>
</dbReference>
<sequence>MAPKTAPKADRLKTRSLGNNLVTEASLRDMIQHSYIITGAVRAPKPYEVVAHPEDDEVMVHHQPEIVTVLTPEGTEADAETQYGRYKFTYKDLVSRPVTAYKNKWPVDWMSHWFYHKITLDSETRSHPLMTDRIRNLEETLHLVVEETEDHVRVVDLLRRSKVFSTRDIVEEYVAC</sequence>
<proteinExistence type="predicted"/>
<dbReference type="AlphaFoldDB" id="A0A3L6TJG2"/>
<reference evidence="2" key="1">
    <citation type="journal article" date="2019" name="Nat. Commun.">
        <title>The genome of broomcorn millet.</title>
        <authorList>
            <person name="Zou C."/>
            <person name="Miki D."/>
            <person name="Li D."/>
            <person name="Tang Q."/>
            <person name="Xiao L."/>
            <person name="Rajput S."/>
            <person name="Deng P."/>
            <person name="Jia W."/>
            <person name="Huang R."/>
            <person name="Zhang M."/>
            <person name="Sun Y."/>
            <person name="Hu J."/>
            <person name="Fu X."/>
            <person name="Schnable P.S."/>
            <person name="Li F."/>
            <person name="Zhang H."/>
            <person name="Feng B."/>
            <person name="Zhu X."/>
            <person name="Liu R."/>
            <person name="Schnable J.C."/>
            <person name="Zhu J.-K."/>
            <person name="Zhang H."/>
        </authorList>
    </citation>
    <scope>NUCLEOTIDE SEQUENCE [LARGE SCALE GENOMIC DNA]</scope>
</reference>
<keyword evidence="2" id="KW-1185">Reference proteome</keyword>
<name>A0A3L6TJG2_PANMI</name>
<protein>
    <submittedName>
        <fullName evidence="1">Uncharacterized protein</fullName>
    </submittedName>
</protein>
<evidence type="ECO:0000313" key="1">
    <source>
        <dbReference type="EMBL" id="RLN39318.1"/>
    </source>
</evidence>
<evidence type="ECO:0000313" key="2">
    <source>
        <dbReference type="Proteomes" id="UP000275267"/>
    </source>
</evidence>
<gene>
    <name evidence="1" type="ORF">C2845_PM01G44030</name>
</gene>
<dbReference type="EMBL" id="PQIB02000001">
    <property type="protein sequence ID" value="RLN39318.1"/>
    <property type="molecule type" value="Genomic_DNA"/>
</dbReference>